<dbReference type="Proteomes" id="UP000642993">
    <property type="component" value="Unassembled WGS sequence"/>
</dbReference>
<dbReference type="InterPro" id="IPR011042">
    <property type="entry name" value="6-blade_b-propeller_TolB-like"/>
</dbReference>
<keyword evidence="3" id="KW-1185">Reference proteome</keyword>
<gene>
    <name evidence="2" type="ORF">HT102_00310</name>
</gene>
<dbReference type="InterPro" id="IPR013658">
    <property type="entry name" value="SGL"/>
</dbReference>
<dbReference type="GO" id="GO:0016787">
    <property type="term" value="F:hydrolase activity"/>
    <property type="evidence" value="ECO:0007669"/>
    <property type="project" value="TreeGrafter"/>
</dbReference>
<organism evidence="2 3">
    <name type="scientific">Lolliginicoccus lacisalsi</name>
    <dbReference type="NCBI Taxonomy" id="2742202"/>
    <lineage>
        <taxon>Bacteria</taxon>
        <taxon>Bacillati</taxon>
        <taxon>Actinomycetota</taxon>
        <taxon>Actinomycetes</taxon>
        <taxon>Mycobacteriales</taxon>
        <taxon>Hoyosellaceae</taxon>
        <taxon>Lolliginicoccus</taxon>
    </lineage>
</organism>
<reference evidence="2" key="1">
    <citation type="submission" date="2020-09" db="EMBL/GenBank/DDBJ databases">
        <title>Hoyosella lacisalsi sp. nov., a halotolerant actinobacterium isolated from soil of Lake Gudzhirganskoe.</title>
        <authorList>
            <person name="Yang Q."/>
            <person name="Guo P.Y."/>
            <person name="Liu S.W."/>
            <person name="Li F.N."/>
            <person name="Sun C.H."/>
        </authorList>
    </citation>
    <scope>NUCLEOTIDE SEQUENCE</scope>
    <source>
        <strain evidence="2">G463</strain>
    </source>
</reference>
<evidence type="ECO:0000259" key="1">
    <source>
        <dbReference type="Pfam" id="PF08450"/>
    </source>
</evidence>
<sequence>MSTAYLAVHPIPGEGPEDIVLDEHGTLYTGLVDGRIISRTREGEVATIATVPGRPLGIELLGADELVVCASDAGLLAVSLRDGAVRVLVDEVAGVPLRTCNNAAVAADGTIFFSDSSALHVIPRWRAEMIERTGTGRLLRRDPDGSVEVVREGLQFANGVALGLDESYVIVAETTTRRIERIWLTGDAAGEAEPFAEDLPGYPDNCSTGSDGLIWVALANPRNAVLDVVGHLPRAARRAVGRLPEKLLPTPSAEIGFLAYDDRGVVAHEEYGRIDGFSMLTSVREHAGELWFGSLTSSAIAHARL</sequence>
<proteinExistence type="predicted"/>
<accession>A0A927J9A0</accession>
<dbReference type="PANTHER" id="PTHR10426">
    <property type="entry name" value="STRICTOSIDINE SYNTHASE-RELATED"/>
    <property type="match status" value="1"/>
</dbReference>
<dbReference type="SUPFAM" id="SSF63829">
    <property type="entry name" value="Calcium-dependent phosphotriesterase"/>
    <property type="match status" value="1"/>
</dbReference>
<dbReference type="PANTHER" id="PTHR10426:SF88">
    <property type="entry name" value="ADIPOCYTE PLASMA MEMBRANE-ASSOCIATED PROTEIN HEMOMUCIN-RELATED"/>
    <property type="match status" value="1"/>
</dbReference>
<dbReference type="RefSeq" id="WP_192037426.1">
    <property type="nucleotide sequence ID" value="NZ_JACYWE010000001.1"/>
</dbReference>
<feature type="domain" description="SMP-30/Gluconolactonase/LRE-like region" evidence="1">
    <location>
        <begin position="31"/>
        <end position="220"/>
    </location>
</feature>
<evidence type="ECO:0000313" key="3">
    <source>
        <dbReference type="Proteomes" id="UP000642993"/>
    </source>
</evidence>
<comment type="caution">
    <text evidence="2">The sequence shown here is derived from an EMBL/GenBank/DDBJ whole genome shotgun (WGS) entry which is preliminary data.</text>
</comment>
<protein>
    <submittedName>
        <fullName evidence="2">SMP-30/gluconolactonase/LRE family protein</fullName>
    </submittedName>
</protein>
<evidence type="ECO:0000313" key="2">
    <source>
        <dbReference type="EMBL" id="MBD8504929.1"/>
    </source>
</evidence>
<dbReference type="Gene3D" id="2.120.10.30">
    <property type="entry name" value="TolB, C-terminal domain"/>
    <property type="match status" value="1"/>
</dbReference>
<dbReference type="Pfam" id="PF08450">
    <property type="entry name" value="SGL"/>
    <property type="match status" value="1"/>
</dbReference>
<dbReference type="AlphaFoldDB" id="A0A927J9A0"/>
<dbReference type="GO" id="GO:0012505">
    <property type="term" value="C:endomembrane system"/>
    <property type="evidence" value="ECO:0007669"/>
    <property type="project" value="TreeGrafter"/>
</dbReference>
<name>A0A927J9A0_9ACTN</name>
<dbReference type="EMBL" id="JACYWE010000001">
    <property type="protein sequence ID" value="MBD8504929.1"/>
    <property type="molecule type" value="Genomic_DNA"/>
</dbReference>